<dbReference type="InterPro" id="IPR050559">
    <property type="entry name" value="P-Pant_transferase_sf"/>
</dbReference>
<dbReference type="Gene3D" id="3.90.470.20">
    <property type="entry name" value="4'-phosphopantetheinyl transferase domain"/>
    <property type="match status" value="1"/>
</dbReference>
<evidence type="ECO:0000313" key="4">
    <source>
        <dbReference type="EMBL" id="GLB44444.1"/>
    </source>
</evidence>
<dbReference type="InterPro" id="IPR037143">
    <property type="entry name" value="4-PPantetheinyl_Trfase_dom_sf"/>
</dbReference>
<accession>A0A9P3PZP2</accession>
<dbReference type="Proteomes" id="UP001063166">
    <property type="component" value="Unassembled WGS sequence"/>
</dbReference>
<dbReference type="PANTHER" id="PTHR12215:SF10">
    <property type="entry name" value="L-AMINOADIPATE-SEMIALDEHYDE DEHYDROGENASE-PHOSPHOPANTETHEINYL TRANSFERASE"/>
    <property type="match status" value="1"/>
</dbReference>
<keyword evidence="2" id="KW-0808">Transferase</keyword>
<protein>
    <recommendedName>
        <fullName evidence="1">holo-[acyl-carrier-protein] synthase</fullName>
        <ecNumber evidence="1">2.7.8.7</ecNumber>
    </recommendedName>
</protein>
<dbReference type="GO" id="GO:0000287">
    <property type="term" value="F:magnesium ion binding"/>
    <property type="evidence" value="ECO:0007669"/>
    <property type="project" value="InterPro"/>
</dbReference>
<dbReference type="AlphaFoldDB" id="A0A9P3PZP2"/>
<organism evidence="4 5">
    <name type="scientific">Lyophyllum shimeji</name>
    <name type="common">Hon-shimeji</name>
    <name type="synonym">Tricholoma shimeji</name>
    <dbReference type="NCBI Taxonomy" id="47721"/>
    <lineage>
        <taxon>Eukaryota</taxon>
        <taxon>Fungi</taxon>
        <taxon>Dikarya</taxon>
        <taxon>Basidiomycota</taxon>
        <taxon>Agaricomycotina</taxon>
        <taxon>Agaricomycetes</taxon>
        <taxon>Agaricomycetidae</taxon>
        <taxon>Agaricales</taxon>
        <taxon>Tricholomatineae</taxon>
        <taxon>Lyophyllaceae</taxon>
        <taxon>Lyophyllum</taxon>
    </lineage>
</organism>
<dbReference type="GO" id="GO:0005829">
    <property type="term" value="C:cytosol"/>
    <property type="evidence" value="ECO:0007669"/>
    <property type="project" value="TreeGrafter"/>
</dbReference>
<keyword evidence="5" id="KW-1185">Reference proteome</keyword>
<comment type="caution">
    <text evidence="4">The sequence shown here is derived from an EMBL/GenBank/DDBJ whole genome shotgun (WGS) entry which is preliminary data.</text>
</comment>
<dbReference type="GO" id="GO:0019878">
    <property type="term" value="P:lysine biosynthetic process via aminoadipic acid"/>
    <property type="evidence" value="ECO:0007669"/>
    <property type="project" value="TreeGrafter"/>
</dbReference>
<name>A0A9P3PZP2_LYOSH</name>
<dbReference type="SUPFAM" id="SSF56214">
    <property type="entry name" value="4'-phosphopantetheinyl transferase"/>
    <property type="match status" value="1"/>
</dbReference>
<evidence type="ECO:0000313" key="5">
    <source>
        <dbReference type="Proteomes" id="UP001063166"/>
    </source>
</evidence>
<evidence type="ECO:0000256" key="3">
    <source>
        <dbReference type="SAM" id="MobiDB-lite"/>
    </source>
</evidence>
<evidence type="ECO:0000256" key="2">
    <source>
        <dbReference type="ARBA" id="ARBA00022679"/>
    </source>
</evidence>
<dbReference type="OrthoDB" id="26719at2759"/>
<reference evidence="4" key="1">
    <citation type="submission" date="2022-07" db="EMBL/GenBank/DDBJ databases">
        <title>The genome of Lyophyllum shimeji provides insight into the initial evolution of ectomycorrhizal fungal genome.</title>
        <authorList>
            <person name="Kobayashi Y."/>
            <person name="Shibata T."/>
            <person name="Hirakawa H."/>
            <person name="Shigenobu S."/>
            <person name="Nishiyama T."/>
            <person name="Yamada A."/>
            <person name="Hasebe M."/>
            <person name="Kawaguchi M."/>
        </authorList>
    </citation>
    <scope>NUCLEOTIDE SEQUENCE</scope>
    <source>
        <strain evidence="4">AT787</strain>
    </source>
</reference>
<dbReference type="EMBL" id="BRPK01000017">
    <property type="protein sequence ID" value="GLB44444.1"/>
    <property type="molecule type" value="Genomic_DNA"/>
</dbReference>
<evidence type="ECO:0000256" key="1">
    <source>
        <dbReference type="ARBA" id="ARBA00013172"/>
    </source>
</evidence>
<proteinExistence type="predicted"/>
<dbReference type="PANTHER" id="PTHR12215">
    <property type="entry name" value="PHOSPHOPANTETHEINE TRANSFERASE"/>
    <property type="match status" value="1"/>
</dbReference>
<feature type="region of interest" description="Disordered" evidence="3">
    <location>
        <begin position="1"/>
        <end position="30"/>
    </location>
</feature>
<sequence>MPDVGAQPIPTYGPASNGHSNRQHNQHRGPPAGSLPIICWQLSLNREYTKEEYDACHKVVSQCVEHTKVQYNPRDSDSFRQLMTLMLPLLMMRHRRIPRAKWKDESTASGKRWIEQAQDGMTPERFMQSMIGYHSGFEGSLCSMIMVQGSKHRVVNIGIGVKQVVVEPRGVTVSAYVESQSHKLTPLELANITQDQNDETILRRLCIVLALKQAYIKAIGHPLGFDYSRLEFNVPARTAMGDGYPLTGWEFRLWRTTLGVARRDQLVNESYECVVAFFRGTNDSRFIFYDTAEQLNSWVQFINIDQMVKVIPKLTA</sequence>
<dbReference type="GO" id="GO:0008897">
    <property type="term" value="F:holo-[acyl-carrier-protein] synthase activity"/>
    <property type="evidence" value="ECO:0007669"/>
    <property type="project" value="UniProtKB-EC"/>
</dbReference>
<gene>
    <name evidence="4" type="ORF">LshimejAT787_1700710</name>
</gene>
<dbReference type="EC" id="2.7.8.7" evidence="1"/>